<dbReference type="EMBL" id="CAIJDP010000071">
    <property type="protein sequence ID" value="CAD0005305.1"/>
    <property type="molecule type" value="Genomic_DNA"/>
</dbReference>
<reference evidence="2 3" key="1">
    <citation type="submission" date="2020-06" db="EMBL/GenBank/DDBJ databases">
        <authorList>
            <person name="Criscuolo A."/>
        </authorList>
    </citation>
    <scope>NUCLEOTIDE SEQUENCE [LARGE SCALE GENOMIC DNA]</scope>
    <source>
        <strain evidence="3">CIP 111411</strain>
    </source>
</reference>
<dbReference type="GO" id="GO:0016491">
    <property type="term" value="F:oxidoreductase activity"/>
    <property type="evidence" value="ECO:0007669"/>
    <property type="project" value="InterPro"/>
</dbReference>
<dbReference type="InterPro" id="IPR050553">
    <property type="entry name" value="Thioredoxin_ResA/DsbE_sf"/>
</dbReference>
<dbReference type="InterPro" id="IPR000866">
    <property type="entry name" value="AhpC/TSA"/>
</dbReference>
<dbReference type="Pfam" id="PF00578">
    <property type="entry name" value="AhpC-TSA"/>
    <property type="match status" value="1"/>
</dbReference>
<feature type="domain" description="Thioredoxin" evidence="1">
    <location>
        <begin position="158"/>
        <end position="294"/>
    </location>
</feature>
<dbReference type="PANTHER" id="PTHR42852">
    <property type="entry name" value="THIOL:DISULFIDE INTERCHANGE PROTEIN DSBE"/>
    <property type="match status" value="1"/>
</dbReference>
<evidence type="ECO:0000313" key="3">
    <source>
        <dbReference type="Proteomes" id="UP000530060"/>
    </source>
</evidence>
<evidence type="ECO:0000313" key="2">
    <source>
        <dbReference type="EMBL" id="CAD0005305.1"/>
    </source>
</evidence>
<evidence type="ECO:0000259" key="1">
    <source>
        <dbReference type="PROSITE" id="PS51352"/>
    </source>
</evidence>
<dbReference type="Proteomes" id="UP000530060">
    <property type="component" value="Unassembled WGS sequence"/>
</dbReference>
<organism evidence="2 3">
    <name type="scientific">Flavobacterium salmonis</name>
    <dbReference type="NCBI Taxonomy" id="2654844"/>
    <lineage>
        <taxon>Bacteria</taxon>
        <taxon>Pseudomonadati</taxon>
        <taxon>Bacteroidota</taxon>
        <taxon>Flavobacteriia</taxon>
        <taxon>Flavobacteriales</taxon>
        <taxon>Flavobacteriaceae</taxon>
        <taxon>Flavobacterium</taxon>
    </lineage>
</organism>
<dbReference type="SUPFAM" id="SSF52833">
    <property type="entry name" value="Thioredoxin-like"/>
    <property type="match status" value="1"/>
</dbReference>
<protein>
    <submittedName>
        <fullName evidence="2">Redoxin</fullName>
    </submittedName>
</protein>
<dbReference type="InterPro" id="IPR013766">
    <property type="entry name" value="Thioredoxin_domain"/>
</dbReference>
<dbReference type="GO" id="GO:0016209">
    <property type="term" value="F:antioxidant activity"/>
    <property type="evidence" value="ECO:0007669"/>
    <property type="project" value="InterPro"/>
</dbReference>
<sequence length="294" mass="33889">MIFESENEILAGVILIKNTNKVFRYLSNFEAKILSYLMKKLFTLTFLFLIFTSCTGQTNYGNPEVDPLKIQGNFTNWWTYQSRNIMLSRDYIALDESSKEIPKKAFLNALTNENFIPIRLKSADSVYYYKLCKILPKSDTSIKATINQEAFDALKNYEMEGKPFPEFSFKDLEGNTVSNASMKGKIIVIKCWYIHCAACIKEFPEVNALVSKYKDRKDIVFISLAEDTPEQLKTFLARKPLSYSVIPNMKTYMNEKLELNAFPTHLILDKEGLIKKVVSNYESLEVALEKESKL</sequence>
<name>A0A6V6Z0V3_9FLAO</name>
<dbReference type="CDD" id="cd02966">
    <property type="entry name" value="TlpA_like_family"/>
    <property type="match status" value="1"/>
</dbReference>
<dbReference type="PANTHER" id="PTHR42852:SF17">
    <property type="entry name" value="THIOREDOXIN-LIKE PROTEIN HI_1115"/>
    <property type="match status" value="1"/>
</dbReference>
<accession>A0A6V6Z0V3</accession>
<dbReference type="InterPro" id="IPR036249">
    <property type="entry name" value="Thioredoxin-like_sf"/>
</dbReference>
<comment type="caution">
    <text evidence="2">The sequence shown here is derived from an EMBL/GenBank/DDBJ whole genome shotgun (WGS) entry which is preliminary data.</text>
</comment>
<dbReference type="Gene3D" id="3.40.30.10">
    <property type="entry name" value="Glutaredoxin"/>
    <property type="match status" value="1"/>
</dbReference>
<dbReference type="AlphaFoldDB" id="A0A6V6Z0V3"/>
<keyword evidence="3" id="KW-1185">Reference proteome</keyword>
<gene>
    <name evidence="2" type="ORF">FLAT13_02677</name>
</gene>
<proteinExistence type="predicted"/>
<dbReference type="PROSITE" id="PS51352">
    <property type="entry name" value="THIOREDOXIN_2"/>
    <property type="match status" value="1"/>
</dbReference>